<feature type="transmembrane region" description="Helical" evidence="1">
    <location>
        <begin position="55"/>
        <end position="73"/>
    </location>
</feature>
<keyword evidence="1" id="KW-0812">Transmembrane</keyword>
<protein>
    <recommendedName>
        <fullName evidence="4">Tetratricopeptide repeat protein</fullName>
    </recommendedName>
</protein>
<name>A0A4R3TGU1_9FIRM</name>
<sequence>MWKYECKRHLLYMTTGVIIGALVFGALGWQREGLLATLEMVTSDKAILQDPMTPYLMGALAIGGLVNGLMLMFQLMQRFNINYFIFMMIFFLASELIILAGMVLLLPAFVVCIYGWLTVPNRGKKRMLDKNTVTSVQEVERVYRLHHHYDETCEIYGKNAWNIMLRVNILYFSGILALFLVLMYVEDLFIVMAAGLLYMMLFFQLTKYKNKALQPIIALLYDKCDPQACASAIFALAKKAHKKKNFPLTQQLAQCMIYLNDPHLAIDVLVTSNPSRNGFVYPYHTLMAYAYYQLGDESMVKHHLQECEKSKKGNMAGPMNMFAQQALASIQNKLDLMKQDFRKARTYYMQGLQAQAMPFQLVDSHYYLGLISFVEQDMREAQIHFQYVQQHGNRMYFKEKADSFMETILALEKANEEAYGEQETL</sequence>
<feature type="transmembrane region" description="Helical" evidence="1">
    <location>
        <begin position="169"/>
        <end position="201"/>
    </location>
</feature>
<accession>A0A4R3TGU1</accession>
<evidence type="ECO:0000313" key="2">
    <source>
        <dbReference type="EMBL" id="TCU60407.1"/>
    </source>
</evidence>
<evidence type="ECO:0000256" key="1">
    <source>
        <dbReference type="SAM" id="Phobius"/>
    </source>
</evidence>
<dbReference type="Proteomes" id="UP000295773">
    <property type="component" value="Unassembled WGS sequence"/>
</dbReference>
<keyword evidence="3" id="KW-1185">Reference proteome</keyword>
<gene>
    <name evidence="2" type="ORF">EDD61_107103</name>
</gene>
<dbReference type="Gene3D" id="1.25.40.10">
    <property type="entry name" value="Tetratricopeptide repeat domain"/>
    <property type="match status" value="1"/>
</dbReference>
<dbReference type="RefSeq" id="WP_132224507.1">
    <property type="nucleotide sequence ID" value="NZ_JADPGE010000013.1"/>
</dbReference>
<keyword evidence="1" id="KW-1133">Transmembrane helix</keyword>
<dbReference type="InterPro" id="IPR011990">
    <property type="entry name" value="TPR-like_helical_dom_sf"/>
</dbReference>
<organism evidence="2 3">
    <name type="scientific">Longicatena caecimuris</name>
    <dbReference type="NCBI Taxonomy" id="1796635"/>
    <lineage>
        <taxon>Bacteria</taxon>
        <taxon>Bacillati</taxon>
        <taxon>Bacillota</taxon>
        <taxon>Erysipelotrichia</taxon>
        <taxon>Erysipelotrichales</taxon>
        <taxon>Erysipelotrichaceae</taxon>
        <taxon>Longicatena</taxon>
    </lineage>
</organism>
<comment type="caution">
    <text evidence="2">The sequence shown here is derived from an EMBL/GenBank/DDBJ whole genome shotgun (WGS) entry which is preliminary data.</text>
</comment>
<evidence type="ECO:0000313" key="3">
    <source>
        <dbReference type="Proteomes" id="UP000295773"/>
    </source>
</evidence>
<dbReference type="AlphaFoldDB" id="A0A4R3TGU1"/>
<reference evidence="2 3" key="1">
    <citation type="submission" date="2019-03" db="EMBL/GenBank/DDBJ databases">
        <title>Genomic Encyclopedia of Type Strains, Phase IV (KMG-IV): sequencing the most valuable type-strain genomes for metagenomic binning, comparative biology and taxonomic classification.</title>
        <authorList>
            <person name="Goeker M."/>
        </authorList>
    </citation>
    <scope>NUCLEOTIDE SEQUENCE [LARGE SCALE GENOMIC DNA]</scope>
    <source>
        <strain evidence="2 3">DSM 29481</strain>
    </source>
</reference>
<proteinExistence type="predicted"/>
<dbReference type="EMBL" id="SMBP01000007">
    <property type="protein sequence ID" value="TCU60407.1"/>
    <property type="molecule type" value="Genomic_DNA"/>
</dbReference>
<evidence type="ECO:0008006" key="4">
    <source>
        <dbReference type="Google" id="ProtNLM"/>
    </source>
</evidence>
<feature type="transmembrane region" description="Helical" evidence="1">
    <location>
        <begin position="85"/>
        <end position="117"/>
    </location>
</feature>
<feature type="transmembrane region" description="Helical" evidence="1">
    <location>
        <begin position="9"/>
        <end position="29"/>
    </location>
</feature>
<keyword evidence="1" id="KW-0472">Membrane</keyword>